<accession>A0A1V3SUQ2</accession>
<evidence type="ECO:0000313" key="2">
    <source>
        <dbReference type="Proteomes" id="UP000188586"/>
    </source>
</evidence>
<name>A0A1V3SUQ2_9BACT</name>
<protein>
    <submittedName>
        <fullName evidence="1">Uncharacterized protein</fullName>
    </submittedName>
</protein>
<sequence>MSCRSEVEVRFLSTARDCKWNAKKKSFFLIYLKFLNHLRSVKIERGDASRRLRKEGFQRRERNLF</sequence>
<comment type="caution">
    <text evidence="1">The sequence shown here is derived from an EMBL/GenBank/DDBJ whole genome shotgun (WGS) entry which is preliminary data.</text>
</comment>
<dbReference type="AlphaFoldDB" id="A0A1V3SUQ2"/>
<dbReference type="Proteomes" id="UP000188586">
    <property type="component" value="Unassembled WGS sequence"/>
</dbReference>
<dbReference type="EMBL" id="MPOJ01000014">
    <property type="protein sequence ID" value="OOH72199.1"/>
    <property type="molecule type" value="Genomic_DNA"/>
</dbReference>
<organism evidence="1 2">
    <name type="scientific">Leptospirillum ferriphilum</name>
    <dbReference type="NCBI Taxonomy" id="178606"/>
    <lineage>
        <taxon>Bacteria</taxon>
        <taxon>Pseudomonadati</taxon>
        <taxon>Nitrospirota</taxon>
        <taxon>Nitrospiria</taxon>
        <taxon>Nitrospirales</taxon>
        <taxon>Nitrospiraceae</taxon>
        <taxon>Leptospirillum</taxon>
    </lineage>
</organism>
<gene>
    <name evidence="1" type="ORF">BOX24_07055</name>
</gene>
<reference evidence="1 2" key="1">
    <citation type="submission" date="2016-11" db="EMBL/GenBank/DDBJ databases">
        <title>Comparative genomics of co-occurring bacteria in distinct bioleaching systems unravels niche-specific adaptation.</title>
        <authorList>
            <person name="Zhang X."/>
            <person name="Liu X."/>
            <person name="Yin H."/>
        </authorList>
    </citation>
    <scope>NUCLEOTIDE SEQUENCE [LARGE SCALE GENOMIC DNA]</scope>
    <source>
        <strain evidence="1 2">DX</strain>
    </source>
</reference>
<evidence type="ECO:0000313" key="1">
    <source>
        <dbReference type="EMBL" id="OOH72199.1"/>
    </source>
</evidence>
<proteinExistence type="predicted"/>